<gene>
    <name evidence="1" type="ORF">Salat_0228600</name>
</gene>
<accession>A0AAE1YYF7</accession>
<dbReference type="AlphaFoldDB" id="A0AAE1YYF7"/>
<dbReference type="Proteomes" id="UP001293254">
    <property type="component" value="Unassembled WGS sequence"/>
</dbReference>
<keyword evidence="2" id="KW-1185">Reference proteome</keyword>
<sequence length="104" mass="10760">MLGKRRGGSSNVGLSTHGMGVLGSANVANAANHSMPQFDMSGALTTHDRATLAPVLTDDQWTTLLSMLKQSTVKSTSTEKLSGKCPPLSSCILDTGASHNMTGN</sequence>
<protein>
    <submittedName>
        <fullName evidence="1">Uncharacterized protein</fullName>
    </submittedName>
</protein>
<name>A0AAE1YYF7_9LAMI</name>
<dbReference type="EMBL" id="JACGWO010000001">
    <property type="protein sequence ID" value="KAK4438940.1"/>
    <property type="molecule type" value="Genomic_DNA"/>
</dbReference>
<evidence type="ECO:0000313" key="2">
    <source>
        <dbReference type="Proteomes" id="UP001293254"/>
    </source>
</evidence>
<reference evidence="1" key="1">
    <citation type="submission" date="2020-06" db="EMBL/GenBank/DDBJ databases">
        <authorList>
            <person name="Li T."/>
            <person name="Hu X."/>
            <person name="Zhang T."/>
            <person name="Song X."/>
            <person name="Zhang H."/>
            <person name="Dai N."/>
            <person name="Sheng W."/>
            <person name="Hou X."/>
            <person name="Wei L."/>
        </authorList>
    </citation>
    <scope>NUCLEOTIDE SEQUENCE</scope>
    <source>
        <strain evidence="1">3651</strain>
        <tissue evidence="1">Leaf</tissue>
    </source>
</reference>
<reference evidence="1" key="2">
    <citation type="journal article" date="2024" name="Plant">
        <title>Genomic evolution and insights into agronomic trait innovations of Sesamum species.</title>
        <authorList>
            <person name="Miao H."/>
            <person name="Wang L."/>
            <person name="Qu L."/>
            <person name="Liu H."/>
            <person name="Sun Y."/>
            <person name="Le M."/>
            <person name="Wang Q."/>
            <person name="Wei S."/>
            <person name="Zheng Y."/>
            <person name="Lin W."/>
            <person name="Duan Y."/>
            <person name="Cao H."/>
            <person name="Xiong S."/>
            <person name="Wang X."/>
            <person name="Wei L."/>
            <person name="Li C."/>
            <person name="Ma Q."/>
            <person name="Ju M."/>
            <person name="Zhao R."/>
            <person name="Li G."/>
            <person name="Mu C."/>
            <person name="Tian Q."/>
            <person name="Mei H."/>
            <person name="Zhang T."/>
            <person name="Gao T."/>
            <person name="Zhang H."/>
        </authorList>
    </citation>
    <scope>NUCLEOTIDE SEQUENCE</scope>
    <source>
        <strain evidence="1">3651</strain>
    </source>
</reference>
<proteinExistence type="predicted"/>
<comment type="caution">
    <text evidence="1">The sequence shown here is derived from an EMBL/GenBank/DDBJ whole genome shotgun (WGS) entry which is preliminary data.</text>
</comment>
<organism evidence="1 2">
    <name type="scientific">Sesamum alatum</name>
    <dbReference type="NCBI Taxonomy" id="300844"/>
    <lineage>
        <taxon>Eukaryota</taxon>
        <taxon>Viridiplantae</taxon>
        <taxon>Streptophyta</taxon>
        <taxon>Embryophyta</taxon>
        <taxon>Tracheophyta</taxon>
        <taxon>Spermatophyta</taxon>
        <taxon>Magnoliopsida</taxon>
        <taxon>eudicotyledons</taxon>
        <taxon>Gunneridae</taxon>
        <taxon>Pentapetalae</taxon>
        <taxon>asterids</taxon>
        <taxon>lamiids</taxon>
        <taxon>Lamiales</taxon>
        <taxon>Pedaliaceae</taxon>
        <taxon>Sesamum</taxon>
    </lineage>
</organism>
<evidence type="ECO:0000313" key="1">
    <source>
        <dbReference type="EMBL" id="KAK4438940.1"/>
    </source>
</evidence>